<gene>
    <name evidence="1" type="ORF">PoB_001418000</name>
</gene>
<comment type="caution">
    <text evidence="1">The sequence shown here is derived from an EMBL/GenBank/DDBJ whole genome shotgun (WGS) entry which is preliminary data.</text>
</comment>
<organism evidence="1 2">
    <name type="scientific">Plakobranchus ocellatus</name>
    <dbReference type="NCBI Taxonomy" id="259542"/>
    <lineage>
        <taxon>Eukaryota</taxon>
        <taxon>Metazoa</taxon>
        <taxon>Spiralia</taxon>
        <taxon>Lophotrochozoa</taxon>
        <taxon>Mollusca</taxon>
        <taxon>Gastropoda</taxon>
        <taxon>Heterobranchia</taxon>
        <taxon>Euthyneura</taxon>
        <taxon>Panpulmonata</taxon>
        <taxon>Sacoglossa</taxon>
        <taxon>Placobranchoidea</taxon>
        <taxon>Plakobranchidae</taxon>
        <taxon>Plakobranchus</taxon>
    </lineage>
</organism>
<reference evidence="1 2" key="1">
    <citation type="journal article" date="2021" name="Elife">
        <title>Chloroplast acquisition without the gene transfer in kleptoplastic sea slugs, Plakobranchus ocellatus.</title>
        <authorList>
            <person name="Maeda T."/>
            <person name="Takahashi S."/>
            <person name="Yoshida T."/>
            <person name="Shimamura S."/>
            <person name="Takaki Y."/>
            <person name="Nagai Y."/>
            <person name="Toyoda A."/>
            <person name="Suzuki Y."/>
            <person name="Arimoto A."/>
            <person name="Ishii H."/>
            <person name="Satoh N."/>
            <person name="Nishiyama T."/>
            <person name="Hasebe M."/>
            <person name="Maruyama T."/>
            <person name="Minagawa J."/>
            <person name="Obokata J."/>
            <person name="Shigenobu S."/>
        </authorList>
    </citation>
    <scope>NUCLEOTIDE SEQUENCE [LARGE SCALE GENOMIC DNA]</scope>
</reference>
<evidence type="ECO:0000313" key="2">
    <source>
        <dbReference type="Proteomes" id="UP000735302"/>
    </source>
</evidence>
<keyword evidence="2" id="KW-1185">Reference proteome</keyword>
<name>A0AAV3YXR3_9GAST</name>
<proteinExistence type="predicted"/>
<dbReference type="EMBL" id="BLXT01001780">
    <property type="protein sequence ID" value="GFN87674.1"/>
    <property type="molecule type" value="Genomic_DNA"/>
</dbReference>
<evidence type="ECO:0000313" key="1">
    <source>
        <dbReference type="EMBL" id="GFN87674.1"/>
    </source>
</evidence>
<dbReference type="Proteomes" id="UP000735302">
    <property type="component" value="Unassembled WGS sequence"/>
</dbReference>
<sequence>MKIINCRSLSGGSDVTSCCFSCWVNGVHQPLTDRPSFALRRETTTSPVHYLWTCPPRRPRTNPLITANTRGGNHGQPADFQIVASANQATVDVNGGGRVDATRLRETTLCARTSPSHSLALFPLLLLPPPLYH</sequence>
<accession>A0AAV3YXR3</accession>
<protein>
    <submittedName>
        <fullName evidence="1">Heparan sulfate glucosamine 3-o-sulfotransferase 5</fullName>
    </submittedName>
</protein>
<dbReference type="AlphaFoldDB" id="A0AAV3YXR3"/>